<reference evidence="1 2" key="1">
    <citation type="submission" date="2014-03" db="EMBL/GenBank/DDBJ databases">
        <authorList>
            <person name="Yoder B.A."/>
            <person name="Colicchio M.A."/>
            <person name="Schafer C.E."/>
            <person name="Abrahim M.R."/>
            <person name="Adkins N.L."/>
            <person name="Burke K.A."/>
            <person name="Churilla B.M."/>
            <person name="Cohen K.L."/>
            <person name="Fasoranti T.O."/>
            <person name="Genkil J.S."/>
            <person name="Kramer Z.J."/>
            <person name="Prout A.K."/>
            <person name="Schwarz A.G."/>
            <person name="Tish M."/>
            <person name="Vispute N."/>
            <person name="Wilkes K.E."/>
            <person name="Williams C.R."/>
            <person name="Xiao X."/>
            <person name="Yu V.J."/>
            <person name="Lapin J.S."/>
            <person name="Ott C.T."/>
            <person name="Walburn T.D."/>
            <person name="Bradley K.W."/>
            <person name="Clarke D.Q."/>
            <person name="Lewis M.F."/>
            <person name="Barker L.P."/>
            <person name="Bailey C."/>
            <person name="Asai D.J."/>
            <person name="Bowman C.A."/>
            <person name="Russell D.A."/>
            <person name="Pope W.H."/>
            <person name="Jacobs-Sera D."/>
            <person name="Hendrix R.W."/>
            <person name="Hatfull G.F."/>
        </authorList>
    </citation>
    <scope>NUCLEOTIDE SEQUENCE [LARGE SCALE GENOMIC DNA]</scope>
</reference>
<dbReference type="GeneID" id="23679603"/>
<gene>
    <name evidence="1" type="primary">97</name>
    <name evidence="1" type="ORF">PBI_GAIA_97</name>
</gene>
<keyword evidence="2" id="KW-1185">Reference proteome</keyword>
<accession>A0A068F4M9</accession>
<evidence type="ECO:0000313" key="2">
    <source>
        <dbReference type="Proteomes" id="UP000027491"/>
    </source>
</evidence>
<dbReference type="KEGG" id="vg:23679603"/>
<protein>
    <submittedName>
        <fullName evidence="1">Uncharacterized protein</fullName>
    </submittedName>
</protein>
<sequence length="75" mass="8850">MNELYGLEASLRKEIDRLVDDMRLGNPYSTDAFSWGGDSRFFDSCLPKREHSISRWSRFPRSMSFGRLREETLND</sequence>
<dbReference type="RefSeq" id="YP_009124839.1">
    <property type="nucleotide sequence ID" value="NC_026590.1"/>
</dbReference>
<dbReference type="EMBL" id="KJ567043">
    <property type="protein sequence ID" value="AID58916.1"/>
    <property type="molecule type" value="Genomic_DNA"/>
</dbReference>
<evidence type="ECO:0000313" key="1">
    <source>
        <dbReference type="EMBL" id="AID58916.1"/>
    </source>
</evidence>
<name>A0A068F4M9_9CAUD</name>
<dbReference type="Proteomes" id="UP000027491">
    <property type="component" value="Segment"/>
</dbReference>
<proteinExistence type="predicted"/>
<organism evidence="1 2">
    <name type="scientific">Mycobacterium phage Gaia</name>
    <dbReference type="NCBI Taxonomy" id="1486472"/>
    <lineage>
        <taxon>Viruses</taxon>
        <taxon>Duplodnaviria</taxon>
        <taxon>Heunggongvirae</taxon>
        <taxon>Uroviricota</taxon>
        <taxon>Caudoviricetes</taxon>
        <taxon>Gaiavirus</taxon>
        <taxon>Gaiavirus gaia</taxon>
    </lineage>
</organism>